<dbReference type="RefSeq" id="WP_101517610.1">
    <property type="nucleotide sequence ID" value="NZ_PKUS01000005.1"/>
</dbReference>
<gene>
    <name evidence="2" type="ORF">C0039_06425</name>
</gene>
<sequence length="147" mass="16411">MRALHGLSLALLLALSCACSSPSDPEAEIRQVIKEMQRALEEGSNADFREHLADSFLGGHRGQRNIGKEEVRKILTGYFLRYQNVGVVIPVLTVEVDRHEPALATVQGTAALSGSNASLPEAAQLYQFRGQWRHLQGRWQLIQFSWE</sequence>
<name>A0A2N5X587_9GAMM</name>
<dbReference type="OrthoDB" id="5801455at2"/>
<comment type="caution">
    <text evidence="2">The sequence shown here is derived from an EMBL/GenBank/DDBJ whole genome shotgun (WGS) entry which is preliminary data.</text>
</comment>
<evidence type="ECO:0008006" key="4">
    <source>
        <dbReference type="Google" id="ProtNLM"/>
    </source>
</evidence>
<evidence type="ECO:0000313" key="2">
    <source>
        <dbReference type="EMBL" id="PLW69641.1"/>
    </source>
</evidence>
<reference evidence="2 3" key="1">
    <citation type="submission" date="2018-01" db="EMBL/GenBank/DDBJ databases">
        <title>The draft genome sequence of Halioglobus lutimaris HF004.</title>
        <authorList>
            <person name="Du Z.-J."/>
            <person name="Shi M.-J."/>
        </authorList>
    </citation>
    <scope>NUCLEOTIDE SEQUENCE [LARGE SCALE GENOMIC DNA]</scope>
    <source>
        <strain evidence="2 3">HF004</strain>
    </source>
</reference>
<dbReference type="PROSITE" id="PS51257">
    <property type="entry name" value="PROKAR_LIPOPROTEIN"/>
    <property type="match status" value="1"/>
</dbReference>
<feature type="signal peptide" evidence="1">
    <location>
        <begin position="1"/>
        <end position="22"/>
    </location>
</feature>
<dbReference type="EMBL" id="PKUS01000005">
    <property type="protein sequence ID" value="PLW69641.1"/>
    <property type="molecule type" value="Genomic_DNA"/>
</dbReference>
<dbReference type="Gene3D" id="3.10.450.50">
    <property type="match status" value="1"/>
</dbReference>
<protein>
    <recommendedName>
        <fullName evidence="4">Nuclear transport factor 2 family protein</fullName>
    </recommendedName>
</protein>
<dbReference type="InterPro" id="IPR032710">
    <property type="entry name" value="NTF2-like_dom_sf"/>
</dbReference>
<keyword evidence="1" id="KW-0732">Signal</keyword>
<keyword evidence="3" id="KW-1185">Reference proteome</keyword>
<evidence type="ECO:0000256" key="1">
    <source>
        <dbReference type="SAM" id="SignalP"/>
    </source>
</evidence>
<accession>A0A2N5X587</accession>
<dbReference type="AlphaFoldDB" id="A0A2N5X587"/>
<dbReference type="SUPFAM" id="SSF54427">
    <property type="entry name" value="NTF2-like"/>
    <property type="match status" value="1"/>
</dbReference>
<dbReference type="Proteomes" id="UP000235005">
    <property type="component" value="Unassembled WGS sequence"/>
</dbReference>
<organism evidence="2 3">
    <name type="scientific">Pseudohalioglobus lutimaris</name>
    <dbReference type="NCBI Taxonomy" id="1737061"/>
    <lineage>
        <taxon>Bacteria</taxon>
        <taxon>Pseudomonadati</taxon>
        <taxon>Pseudomonadota</taxon>
        <taxon>Gammaproteobacteria</taxon>
        <taxon>Cellvibrionales</taxon>
        <taxon>Halieaceae</taxon>
        <taxon>Pseudohalioglobus</taxon>
    </lineage>
</organism>
<proteinExistence type="predicted"/>
<evidence type="ECO:0000313" key="3">
    <source>
        <dbReference type="Proteomes" id="UP000235005"/>
    </source>
</evidence>
<feature type="chain" id="PRO_5015008594" description="Nuclear transport factor 2 family protein" evidence="1">
    <location>
        <begin position="23"/>
        <end position="147"/>
    </location>
</feature>